<dbReference type="EC" id="1.8.1.4" evidence="2 14"/>
<dbReference type="InterPro" id="IPR006258">
    <property type="entry name" value="Lipoamide_DH"/>
</dbReference>
<accession>A0A3N0F335</accession>
<dbReference type="InterPro" id="IPR016156">
    <property type="entry name" value="FAD/NAD-linked_Rdtase_dimer_sf"/>
</dbReference>
<keyword evidence="8" id="KW-1015">Disulfide bond</keyword>
<dbReference type="Pfam" id="PF02852">
    <property type="entry name" value="Pyr_redox_dim"/>
    <property type="match status" value="1"/>
</dbReference>
<keyword evidence="7 12" id="KW-0520">NAD</keyword>
<evidence type="ECO:0000256" key="9">
    <source>
        <dbReference type="ARBA" id="ARBA00023284"/>
    </source>
</evidence>
<comment type="catalytic activity">
    <reaction evidence="10 14">
        <text>N(6)-[(R)-dihydrolipoyl]-L-lysyl-[protein] + NAD(+) = N(6)-[(R)-lipoyl]-L-lysyl-[protein] + NADH + H(+)</text>
        <dbReference type="Rhea" id="RHEA:15045"/>
        <dbReference type="Rhea" id="RHEA-COMP:10474"/>
        <dbReference type="Rhea" id="RHEA-COMP:10475"/>
        <dbReference type="ChEBI" id="CHEBI:15378"/>
        <dbReference type="ChEBI" id="CHEBI:57540"/>
        <dbReference type="ChEBI" id="CHEBI:57945"/>
        <dbReference type="ChEBI" id="CHEBI:83099"/>
        <dbReference type="ChEBI" id="CHEBI:83100"/>
        <dbReference type="EC" id="1.8.1.4"/>
    </reaction>
</comment>
<dbReference type="InterPro" id="IPR050151">
    <property type="entry name" value="Class-I_Pyr_Nuc-Dis_Oxidored"/>
</dbReference>
<evidence type="ECO:0000259" key="15">
    <source>
        <dbReference type="Pfam" id="PF02852"/>
    </source>
</evidence>
<keyword evidence="18" id="KW-1185">Reference proteome</keyword>
<comment type="caution">
    <text evidence="17">The sequence shown here is derived from an EMBL/GenBank/DDBJ whole genome shotgun (WGS) entry which is preliminary data.</text>
</comment>
<protein>
    <recommendedName>
        <fullName evidence="3 14">Dihydrolipoyl dehydrogenase</fullName>
        <ecNumber evidence="2 14">1.8.1.4</ecNumber>
    </recommendedName>
</protein>
<evidence type="ECO:0000256" key="11">
    <source>
        <dbReference type="PIRSR" id="PIRSR000350-2"/>
    </source>
</evidence>
<dbReference type="OrthoDB" id="9800167at2"/>
<name>A0A3N0F335_SINP1</name>
<feature type="binding site" evidence="12">
    <location>
        <position position="206"/>
    </location>
    <ligand>
        <name>NAD(+)</name>
        <dbReference type="ChEBI" id="CHEBI:57540"/>
    </ligand>
</feature>
<keyword evidence="4 14" id="KW-0285">Flavoprotein</keyword>
<evidence type="ECO:0000256" key="4">
    <source>
        <dbReference type="ARBA" id="ARBA00022630"/>
    </source>
</evidence>
<proteinExistence type="inferred from homology"/>
<dbReference type="SUPFAM" id="SSF51905">
    <property type="entry name" value="FAD/NAD(P)-binding domain"/>
    <property type="match status" value="1"/>
</dbReference>
<dbReference type="GO" id="GO:0004148">
    <property type="term" value="F:dihydrolipoyl dehydrogenase (NADH) activity"/>
    <property type="evidence" value="ECO:0007669"/>
    <property type="project" value="UniProtKB-EC"/>
</dbReference>
<keyword evidence="9 14" id="KW-0676">Redox-active center</keyword>
<sequence>MSKRDKKEIVIIGAGPGGYAAAFRAADLGRSVTLIGPEADPGGTCLFYGCIPVKTLLETLQIKEKTAKSETMGLRFEAPGTNLKKIAAWKDKVVKELTEGIGLLSEEREIEYIQGKASFLSANEIEIETGEGKKQVYEFENAIIATGAVPRKHPNAKLDHEKILDSTDALALDGIPERMLIIGGGYIGPEVGSIYATLGSRVSIVESDSRVLSWVDQDLVKEFEKGNEGLFDEYFFKTEVDSVAVKDQKVTVEMKNQEGQWKKEYDLVLVAVGRIPNTTNLNLEKAGVEIDDEGFIKTDGKQKTIRKNIYAIGDVTRQPLFANKAAHEGRLVAEEIAGEDTGRYNPKAIPSVVATTRTEMAWCGLMETEAEEKGIAVKVTRYPWTASGRAASIGITNGLTKLIFDAGNGKILGGGVVGKTTGSLISEIALAIEMGATAGEIALSIHPHPTLSETIMEAAELFSGRATHFKGK</sequence>
<dbReference type="FunFam" id="3.30.390.30:FF:000001">
    <property type="entry name" value="Dihydrolipoyl dehydrogenase"/>
    <property type="match status" value="1"/>
</dbReference>
<dbReference type="GO" id="GO:0006103">
    <property type="term" value="P:2-oxoglutarate metabolic process"/>
    <property type="evidence" value="ECO:0007669"/>
    <property type="project" value="TreeGrafter"/>
</dbReference>
<dbReference type="AlphaFoldDB" id="A0A3N0F335"/>
<feature type="active site" description="Proton acceptor" evidence="11">
    <location>
        <position position="448"/>
    </location>
</feature>
<feature type="domain" description="FAD/NAD(P)-binding" evidence="16">
    <location>
        <begin position="8"/>
        <end position="329"/>
    </location>
</feature>
<dbReference type="InterPro" id="IPR001100">
    <property type="entry name" value="Pyr_nuc-diS_OxRdtase"/>
</dbReference>
<keyword evidence="5 12" id="KW-0274">FAD</keyword>
<dbReference type="Proteomes" id="UP000267469">
    <property type="component" value="Unassembled WGS sequence"/>
</dbReference>
<evidence type="ECO:0000256" key="6">
    <source>
        <dbReference type="ARBA" id="ARBA00023002"/>
    </source>
</evidence>
<dbReference type="PRINTS" id="PR00368">
    <property type="entry name" value="FADPNR"/>
</dbReference>
<dbReference type="SUPFAM" id="SSF55424">
    <property type="entry name" value="FAD/NAD-linked reductases, dimerisation (C-terminal) domain"/>
    <property type="match status" value="1"/>
</dbReference>
<evidence type="ECO:0000256" key="2">
    <source>
        <dbReference type="ARBA" id="ARBA00012608"/>
    </source>
</evidence>
<feature type="binding site" evidence="12">
    <location>
        <begin position="183"/>
        <end position="190"/>
    </location>
    <ligand>
        <name>NAD(+)</name>
        <dbReference type="ChEBI" id="CHEBI:57540"/>
    </ligand>
</feature>
<feature type="domain" description="Pyridine nucleotide-disulphide oxidoreductase dimerisation" evidence="15">
    <location>
        <begin position="353"/>
        <end position="459"/>
    </location>
</feature>
<dbReference type="Gene3D" id="3.50.50.60">
    <property type="entry name" value="FAD/NAD(P)-binding domain"/>
    <property type="match status" value="2"/>
</dbReference>
<keyword evidence="12" id="KW-0547">Nucleotide-binding</keyword>
<evidence type="ECO:0000256" key="14">
    <source>
        <dbReference type="RuleBase" id="RU003692"/>
    </source>
</evidence>
<comment type="miscellaneous">
    <text evidence="14">The active site is a redox-active disulfide bond.</text>
</comment>
<feature type="binding site" evidence="12">
    <location>
        <position position="314"/>
    </location>
    <ligand>
        <name>FAD</name>
        <dbReference type="ChEBI" id="CHEBI:57692"/>
    </ligand>
</feature>
<gene>
    <name evidence="17" type="primary">lpdA</name>
    <name evidence="17" type="ORF">ED312_01470</name>
</gene>
<dbReference type="RefSeq" id="WP_123214226.1">
    <property type="nucleotide sequence ID" value="NZ_RJTM01000005.1"/>
</dbReference>
<evidence type="ECO:0000259" key="16">
    <source>
        <dbReference type="Pfam" id="PF07992"/>
    </source>
</evidence>
<evidence type="ECO:0000256" key="10">
    <source>
        <dbReference type="ARBA" id="ARBA00049187"/>
    </source>
</evidence>
<dbReference type="InterPro" id="IPR036188">
    <property type="entry name" value="FAD/NAD-bd_sf"/>
</dbReference>
<evidence type="ECO:0000256" key="12">
    <source>
        <dbReference type="PIRSR" id="PIRSR000350-3"/>
    </source>
</evidence>
<organism evidence="17 18">
    <name type="scientific">Sinomicrobium pectinilyticum</name>
    <dbReference type="NCBI Taxonomy" id="1084421"/>
    <lineage>
        <taxon>Bacteria</taxon>
        <taxon>Pseudomonadati</taxon>
        <taxon>Bacteroidota</taxon>
        <taxon>Flavobacteriia</taxon>
        <taxon>Flavobacteriales</taxon>
        <taxon>Flavobacteriaceae</taxon>
        <taxon>Sinomicrobium</taxon>
    </lineage>
</organism>
<dbReference type="PROSITE" id="PS00076">
    <property type="entry name" value="PYRIDINE_REDOX_1"/>
    <property type="match status" value="1"/>
</dbReference>
<dbReference type="EMBL" id="RJTM01000005">
    <property type="protein sequence ID" value="RNL94516.1"/>
    <property type="molecule type" value="Genomic_DNA"/>
</dbReference>
<evidence type="ECO:0000313" key="18">
    <source>
        <dbReference type="Proteomes" id="UP000267469"/>
    </source>
</evidence>
<feature type="binding site" evidence="12">
    <location>
        <position position="54"/>
    </location>
    <ligand>
        <name>FAD</name>
        <dbReference type="ChEBI" id="CHEBI:57692"/>
    </ligand>
</feature>
<evidence type="ECO:0000256" key="8">
    <source>
        <dbReference type="ARBA" id="ARBA00023157"/>
    </source>
</evidence>
<dbReference type="Gene3D" id="3.30.390.30">
    <property type="match status" value="1"/>
</dbReference>
<reference evidence="17 18" key="1">
    <citation type="submission" date="2018-10" db="EMBL/GenBank/DDBJ databases">
        <title>Sinomicrobium pectinilyticum sp. nov., a pectinase-producing bacterium isolated from alkaline and saline soil, and emended description of the genus Sinomicrobium.</title>
        <authorList>
            <person name="Cheng B."/>
            <person name="Li C."/>
            <person name="Lai Q."/>
            <person name="Du M."/>
            <person name="Shao Z."/>
            <person name="Xu P."/>
            <person name="Yang C."/>
        </authorList>
    </citation>
    <scope>NUCLEOTIDE SEQUENCE [LARGE SCALE GENOMIC DNA]</scope>
    <source>
        <strain evidence="17 18">5DNS001</strain>
    </source>
</reference>
<evidence type="ECO:0000256" key="1">
    <source>
        <dbReference type="ARBA" id="ARBA00007532"/>
    </source>
</evidence>
<keyword evidence="6 14" id="KW-0560">Oxidoreductase</keyword>
<comment type="cofactor">
    <cofactor evidence="12 14">
        <name>FAD</name>
        <dbReference type="ChEBI" id="CHEBI:57692"/>
    </cofactor>
    <text evidence="12 14">Binds 1 FAD per subunit.</text>
</comment>
<evidence type="ECO:0000256" key="7">
    <source>
        <dbReference type="ARBA" id="ARBA00023027"/>
    </source>
</evidence>
<comment type="similarity">
    <text evidence="1 14">Belongs to the class-I pyridine nucleotide-disulfide oxidoreductase family.</text>
</comment>
<feature type="disulfide bond" description="Redox-active" evidence="13">
    <location>
        <begin position="45"/>
        <end position="50"/>
    </location>
</feature>
<dbReference type="InterPro" id="IPR004099">
    <property type="entry name" value="Pyr_nucl-diS_OxRdtase_dimer"/>
</dbReference>
<evidence type="ECO:0000256" key="5">
    <source>
        <dbReference type="ARBA" id="ARBA00022827"/>
    </source>
</evidence>
<dbReference type="PRINTS" id="PR00411">
    <property type="entry name" value="PNDRDTASEI"/>
</dbReference>
<dbReference type="PANTHER" id="PTHR22912:SF160">
    <property type="entry name" value="DIHYDROLIPOYL DEHYDROGENASE"/>
    <property type="match status" value="1"/>
</dbReference>
<dbReference type="Pfam" id="PF07992">
    <property type="entry name" value="Pyr_redox_2"/>
    <property type="match status" value="1"/>
</dbReference>
<evidence type="ECO:0000256" key="13">
    <source>
        <dbReference type="PIRSR" id="PIRSR000350-4"/>
    </source>
</evidence>
<dbReference type="InterPro" id="IPR012999">
    <property type="entry name" value="Pyr_OxRdtase_I_AS"/>
</dbReference>
<evidence type="ECO:0000256" key="3">
    <source>
        <dbReference type="ARBA" id="ARBA00016961"/>
    </source>
</evidence>
<dbReference type="GO" id="GO:0050660">
    <property type="term" value="F:flavin adenine dinucleotide binding"/>
    <property type="evidence" value="ECO:0007669"/>
    <property type="project" value="InterPro"/>
</dbReference>
<dbReference type="PANTHER" id="PTHR22912">
    <property type="entry name" value="DISULFIDE OXIDOREDUCTASE"/>
    <property type="match status" value="1"/>
</dbReference>
<feature type="binding site" evidence="12">
    <location>
        <position position="273"/>
    </location>
    <ligand>
        <name>NAD(+)</name>
        <dbReference type="ChEBI" id="CHEBI:57540"/>
    </ligand>
</feature>
<dbReference type="NCBIfam" id="TIGR01350">
    <property type="entry name" value="lipoamide_DH"/>
    <property type="match status" value="1"/>
</dbReference>
<evidence type="ECO:0000313" key="17">
    <source>
        <dbReference type="EMBL" id="RNL94516.1"/>
    </source>
</evidence>
<dbReference type="PIRSF" id="PIRSF000350">
    <property type="entry name" value="Mercury_reductase_MerA"/>
    <property type="match status" value="1"/>
</dbReference>
<dbReference type="InterPro" id="IPR023753">
    <property type="entry name" value="FAD/NAD-binding_dom"/>
</dbReference>